<organism evidence="4 5">
    <name type="scientific">Lacibacter luteus</name>
    <dbReference type="NCBI Taxonomy" id="2508719"/>
    <lineage>
        <taxon>Bacteria</taxon>
        <taxon>Pseudomonadati</taxon>
        <taxon>Bacteroidota</taxon>
        <taxon>Chitinophagia</taxon>
        <taxon>Chitinophagales</taxon>
        <taxon>Chitinophagaceae</taxon>
        <taxon>Lacibacter</taxon>
    </lineage>
</organism>
<dbReference type="Proteomes" id="UP000290204">
    <property type="component" value="Unassembled WGS sequence"/>
</dbReference>
<evidence type="ECO:0000256" key="3">
    <source>
        <dbReference type="RuleBase" id="RU000363"/>
    </source>
</evidence>
<dbReference type="NCBIfam" id="NF004825">
    <property type="entry name" value="PRK06181.1"/>
    <property type="match status" value="1"/>
</dbReference>
<accession>A0A4Q1CP72</accession>
<dbReference type="PRINTS" id="PR00080">
    <property type="entry name" value="SDRFAMILY"/>
</dbReference>
<dbReference type="InterPro" id="IPR036291">
    <property type="entry name" value="NAD(P)-bd_dom_sf"/>
</dbReference>
<keyword evidence="5" id="KW-1185">Reference proteome</keyword>
<protein>
    <submittedName>
        <fullName evidence="4">SDR family oxidoreductase</fullName>
    </submittedName>
</protein>
<dbReference type="InterPro" id="IPR020904">
    <property type="entry name" value="Sc_DH/Rdtase_CS"/>
</dbReference>
<dbReference type="EMBL" id="SDHW01000001">
    <property type="protein sequence ID" value="RXK62664.1"/>
    <property type="molecule type" value="Genomic_DNA"/>
</dbReference>
<dbReference type="GO" id="GO:0016020">
    <property type="term" value="C:membrane"/>
    <property type="evidence" value="ECO:0007669"/>
    <property type="project" value="TreeGrafter"/>
</dbReference>
<dbReference type="PRINTS" id="PR00081">
    <property type="entry name" value="GDHRDH"/>
</dbReference>
<name>A0A4Q1CP72_9BACT</name>
<dbReference type="Pfam" id="PF00106">
    <property type="entry name" value="adh_short"/>
    <property type="match status" value="1"/>
</dbReference>
<evidence type="ECO:0000313" key="4">
    <source>
        <dbReference type="EMBL" id="RXK62664.1"/>
    </source>
</evidence>
<evidence type="ECO:0000256" key="1">
    <source>
        <dbReference type="ARBA" id="ARBA00006484"/>
    </source>
</evidence>
<dbReference type="FunFam" id="3.40.50.720:FF:000084">
    <property type="entry name" value="Short-chain dehydrogenase reductase"/>
    <property type="match status" value="1"/>
</dbReference>
<dbReference type="PROSITE" id="PS00061">
    <property type="entry name" value="ADH_SHORT"/>
    <property type="match status" value="1"/>
</dbReference>
<dbReference type="GO" id="GO:0016491">
    <property type="term" value="F:oxidoreductase activity"/>
    <property type="evidence" value="ECO:0007669"/>
    <property type="project" value="UniProtKB-KW"/>
</dbReference>
<dbReference type="OrthoDB" id="822355at2"/>
<sequence length="267" mass="29256">MDFKDKVVVITGGSDGIGKALVELFLSKGAKVATCGRNNDKLYALQQEFVGRPLHTFVADVSNEQDCNHFIATAVKAFGGIDILINNAGLSMRALIIDSETSAYKRLMDVNFWGTVYTTKAALPYIIQRKGTVAGISSIVGNRGIPGRSAYSASKFAMQGWLEALRVEMKDHDVNVLWVSPGFIATKIRTTALNGEGKPIGETPMDESKLMSAEDCALHIYNAIAKRKRAVVLTLTGKATVWMSKFLPTLADKYIHKFFFKEGKLIK</sequence>
<dbReference type="SUPFAM" id="SSF51735">
    <property type="entry name" value="NAD(P)-binding Rossmann-fold domains"/>
    <property type="match status" value="1"/>
</dbReference>
<keyword evidence="2" id="KW-0560">Oxidoreductase</keyword>
<dbReference type="Gene3D" id="3.40.50.720">
    <property type="entry name" value="NAD(P)-binding Rossmann-like Domain"/>
    <property type="match status" value="1"/>
</dbReference>
<gene>
    <name evidence="4" type="ORF">ESA94_06610</name>
</gene>
<dbReference type="RefSeq" id="WP_129130035.1">
    <property type="nucleotide sequence ID" value="NZ_SDHW01000001.1"/>
</dbReference>
<comment type="caution">
    <text evidence="4">The sequence shown here is derived from an EMBL/GenBank/DDBJ whole genome shotgun (WGS) entry which is preliminary data.</text>
</comment>
<evidence type="ECO:0000256" key="2">
    <source>
        <dbReference type="ARBA" id="ARBA00023002"/>
    </source>
</evidence>
<proteinExistence type="inferred from homology"/>
<comment type="similarity">
    <text evidence="1 3">Belongs to the short-chain dehydrogenases/reductases (SDR) family.</text>
</comment>
<reference evidence="4 5" key="1">
    <citation type="submission" date="2019-01" db="EMBL/GenBank/DDBJ databases">
        <title>Lacibacter sp. strain TTM-7.</title>
        <authorList>
            <person name="Chen W.-M."/>
        </authorList>
    </citation>
    <scope>NUCLEOTIDE SEQUENCE [LARGE SCALE GENOMIC DNA]</scope>
    <source>
        <strain evidence="4 5">TTM-7</strain>
    </source>
</reference>
<dbReference type="InterPro" id="IPR002347">
    <property type="entry name" value="SDR_fam"/>
</dbReference>
<dbReference type="PANTHER" id="PTHR44196">
    <property type="entry name" value="DEHYDROGENASE/REDUCTASE SDR FAMILY MEMBER 7B"/>
    <property type="match status" value="1"/>
</dbReference>
<dbReference type="AlphaFoldDB" id="A0A4Q1CP72"/>
<dbReference type="PANTHER" id="PTHR44196:SF1">
    <property type="entry name" value="DEHYDROGENASE_REDUCTASE SDR FAMILY MEMBER 7B"/>
    <property type="match status" value="1"/>
</dbReference>
<evidence type="ECO:0000313" key="5">
    <source>
        <dbReference type="Proteomes" id="UP000290204"/>
    </source>
</evidence>